<dbReference type="AlphaFoldDB" id="S2KXD9"/>
<evidence type="ECO:0000313" key="1">
    <source>
        <dbReference type="EMBL" id="EPC05946.1"/>
    </source>
</evidence>
<evidence type="ECO:0000313" key="2">
    <source>
        <dbReference type="Proteomes" id="UP000006034"/>
    </source>
</evidence>
<sequence>MEDLEMEAITAARVANEERLGFCPRHVGMAKIFAFEWRIVN</sequence>
<comment type="caution">
    <text evidence="1">The sequence shown here is derived from an EMBL/GenBank/DDBJ whole genome shotgun (WGS) entry which is preliminary data.</text>
</comment>
<dbReference type="Proteomes" id="UP000006034">
    <property type="component" value="Unassembled WGS sequence"/>
</dbReference>
<organism evidence="1 2">
    <name type="scientific">Bilophila wadsworthia (strain 3_1_6)</name>
    <dbReference type="NCBI Taxonomy" id="563192"/>
    <lineage>
        <taxon>Bacteria</taxon>
        <taxon>Pseudomonadati</taxon>
        <taxon>Thermodesulfobacteriota</taxon>
        <taxon>Desulfovibrionia</taxon>
        <taxon>Desulfovibrionales</taxon>
        <taxon>Desulfovibrionaceae</taxon>
        <taxon>Bilophila</taxon>
    </lineage>
</organism>
<gene>
    <name evidence="1" type="ORF">HMPREF0179_05228</name>
</gene>
<dbReference type="HOGENOM" id="CLU_3266439_0_0_7"/>
<dbReference type="RefSeq" id="WP_016360790.1">
    <property type="nucleotide sequence ID" value="NZ_KE150238.1"/>
</dbReference>
<proteinExistence type="predicted"/>
<keyword evidence="2" id="KW-1185">Reference proteome</keyword>
<protein>
    <submittedName>
        <fullName evidence="1">Uncharacterized protein</fullName>
    </submittedName>
</protein>
<name>S2KXD9_BILW3</name>
<reference evidence="1 2" key="2">
    <citation type="submission" date="2013-04" db="EMBL/GenBank/DDBJ databases">
        <title>The Genome Sequence of Bilophila wadsworthia 3_1_6.</title>
        <authorList>
            <consortium name="The Broad Institute Genomics Platform"/>
            <person name="Earl A."/>
            <person name="Ward D."/>
            <person name="Feldgarden M."/>
            <person name="Gevers D."/>
            <person name="Sibley C."/>
            <person name="Strauss J."/>
            <person name="Allen-Vercoe E."/>
            <person name="Walker B."/>
            <person name="Young S."/>
            <person name="Zeng Q."/>
            <person name="Gargeya S."/>
            <person name="Fitzgerald M."/>
            <person name="Haas B."/>
            <person name="Abouelleil A."/>
            <person name="Allen A.W."/>
            <person name="Alvarado L."/>
            <person name="Arachchi H.M."/>
            <person name="Berlin A.M."/>
            <person name="Chapman S.B."/>
            <person name="Gainer-Dewar J."/>
            <person name="Goldberg J."/>
            <person name="Griggs A."/>
            <person name="Gujja S."/>
            <person name="Hansen M."/>
            <person name="Howarth C."/>
            <person name="Imamovic A."/>
            <person name="Ireland A."/>
            <person name="Larimer J."/>
            <person name="McCowan C."/>
            <person name="Murphy C."/>
            <person name="Pearson M."/>
            <person name="Poon T.W."/>
            <person name="Priest M."/>
            <person name="Roberts A."/>
            <person name="Saif S."/>
            <person name="Shea T."/>
            <person name="Sisk P."/>
            <person name="Sykes S."/>
            <person name="Wortman J."/>
            <person name="Nusbaum C."/>
            <person name="Birren B."/>
        </authorList>
    </citation>
    <scope>NUCLEOTIDE SEQUENCE [LARGE SCALE GENOMIC DNA]</scope>
    <source>
        <strain evidence="1 2">3_1_6</strain>
    </source>
</reference>
<dbReference type="GeneID" id="78087946"/>
<reference evidence="1 2" key="1">
    <citation type="submission" date="2010-10" db="EMBL/GenBank/DDBJ databases">
        <authorList>
            <consortium name="The Broad Institute Genome Sequencing Platform"/>
            <person name="Ward D."/>
            <person name="Earl A."/>
            <person name="Feldgarden M."/>
            <person name="Young S.K."/>
            <person name="Gargeya S."/>
            <person name="Zeng Q."/>
            <person name="Alvarado L."/>
            <person name="Berlin A."/>
            <person name="Bochicchio J."/>
            <person name="Chapman S.B."/>
            <person name="Chen Z."/>
            <person name="Freedman E."/>
            <person name="Gellesch M."/>
            <person name="Goldberg J."/>
            <person name="Griggs A."/>
            <person name="Gujja S."/>
            <person name="Heilman E."/>
            <person name="Heiman D."/>
            <person name="Howarth C."/>
            <person name="Mehta T."/>
            <person name="Neiman D."/>
            <person name="Pearson M."/>
            <person name="Roberts A."/>
            <person name="Saif S."/>
            <person name="Shea T."/>
            <person name="Shenoy N."/>
            <person name="Sisk P."/>
            <person name="Stolte C."/>
            <person name="Sykes S."/>
            <person name="White J."/>
            <person name="Yandava C."/>
            <person name="Allen-Vercoe E."/>
            <person name="Sibley C."/>
            <person name="Ambrose C.E."/>
            <person name="Strauss J."/>
            <person name="Daigneault M."/>
            <person name="Haas B."/>
            <person name="Nusbaum C."/>
            <person name="Birren B."/>
        </authorList>
    </citation>
    <scope>NUCLEOTIDE SEQUENCE [LARGE SCALE GENOMIC DNA]</scope>
    <source>
        <strain evidence="1 2">3_1_6</strain>
    </source>
</reference>
<accession>S2KXD9</accession>
<dbReference type="EMBL" id="ADCP02000001">
    <property type="protein sequence ID" value="EPC05946.1"/>
    <property type="molecule type" value="Genomic_DNA"/>
</dbReference>